<protein>
    <submittedName>
        <fullName evidence="2">Uncharacterized protein</fullName>
    </submittedName>
</protein>
<dbReference type="EMBL" id="FN653032">
    <property type="protein sequence ID" value="CBY08618.1"/>
    <property type="molecule type" value="Genomic_DNA"/>
</dbReference>
<evidence type="ECO:0000313" key="2">
    <source>
        <dbReference type="EMBL" id="CBY08618.1"/>
    </source>
</evidence>
<sequence>MRKIKFSIKIPTLCPRKRRTRPSYPGVPKSLQESESTLTPSEIELSKGNAIVGTGDLRKLLLKQQKDHSKLLKAYLSASKKLEGFNAKEMFLQFLFKEMDIEIIKKENFIPEFLSFNFTDLTKQMPPARSRQIMASLKKLKMIDIVELAVRQNLEKKIKELDAQLPVIKNPPPTRKTPTKKKRS</sequence>
<evidence type="ECO:0000256" key="1">
    <source>
        <dbReference type="SAM" id="MobiDB-lite"/>
    </source>
</evidence>
<proteinExistence type="predicted"/>
<reference evidence="2" key="1">
    <citation type="journal article" date="2010" name="Science">
        <title>Plasticity of animal genome architecture unmasked by rapid evolution of a pelagic tunicate.</title>
        <authorList>
            <person name="Denoeud F."/>
            <person name="Henriet S."/>
            <person name="Mungpakdee S."/>
            <person name="Aury J.M."/>
            <person name="Da Silva C."/>
            <person name="Brinkmann H."/>
            <person name="Mikhaleva J."/>
            <person name="Olsen L.C."/>
            <person name="Jubin C."/>
            <person name="Canestro C."/>
            <person name="Bouquet J.M."/>
            <person name="Danks G."/>
            <person name="Poulain J."/>
            <person name="Campsteijn C."/>
            <person name="Adamski M."/>
            <person name="Cross I."/>
            <person name="Yadetie F."/>
            <person name="Muffato M."/>
            <person name="Louis A."/>
            <person name="Butcher S."/>
            <person name="Tsagkogeorga G."/>
            <person name="Konrad A."/>
            <person name="Singh S."/>
            <person name="Jensen M.F."/>
            <person name="Cong E.H."/>
            <person name="Eikeseth-Otteraa H."/>
            <person name="Noel B."/>
            <person name="Anthouard V."/>
            <person name="Porcel B.M."/>
            <person name="Kachouri-Lafond R."/>
            <person name="Nishino A."/>
            <person name="Ugolini M."/>
            <person name="Chourrout P."/>
            <person name="Nishida H."/>
            <person name="Aasland R."/>
            <person name="Huzurbazar S."/>
            <person name="Westhof E."/>
            <person name="Delsuc F."/>
            <person name="Lehrach H."/>
            <person name="Reinhardt R."/>
            <person name="Weissenbach J."/>
            <person name="Roy S.W."/>
            <person name="Artiguenave F."/>
            <person name="Postlethwait J.H."/>
            <person name="Manak J.R."/>
            <person name="Thompson E.M."/>
            <person name="Jaillon O."/>
            <person name="Du Pasquier L."/>
            <person name="Boudinot P."/>
            <person name="Liberles D.A."/>
            <person name="Volff J.N."/>
            <person name="Philippe H."/>
            <person name="Lenhard B."/>
            <person name="Roest Crollius H."/>
            <person name="Wincker P."/>
            <person name="Chourrout D."/>
        </authorList>
    </citation>
    <scope>NUCLEOTIDE SEQUENCE [LARGE SCALE GENOMIC DNA]</scope>
</reference>
<name>E4XAT7_OIKDI</name>
<gene>
    <name evidence="2" type="ORF">GSOID_T00005200001</name>
</gene>
<dbReference type="InParanoid" id="E4XAT7"/>
<feature type="region of interest" description="Disordered" evidence="1">
    <location>
        <begin position="16"/>
        <end position="39"/>
    </location>
</feature>
<dbReference type="Proteomes" id="UP000001307">
    <property type="component" value="Unassembled WGS sequence"/>
</dbReference>
<evidence type="ECO:0000313" key="3">
    <source>
        <dbReference type="Proteomes" id="UP000001307"/>
    </source>
</evidence>
<dbReference type="AlphaFoldDB" id="E4XAT7"/>
<accession>E4XAT7</accession>
<organism evidence="2">
    <name type="scientific">Oikopleura dioica</name>
    <name type="common">Tunicate</name>
    <dbReference type="NCBI Taxonomy" id="34765"/>
    <lineage>
        <taxon>Eukaryota</taxon>
        <taxon>Metazoa</taxon>
        <taxon>Chordata</taxon>
        <taxon>Tunicata</taxon>
        <taxon>Appendicularia</taxon>
        <taxon>Copelata</taxon>
        <taxon>Oikopleuridae</taxon>
        <taxon>Oikopleura</taxon>
    </lineage>
</organism>
<keyword evidence="3" id="KW-1185">Reference proteome</keyword>
<feature type="region of interest" description="Disordered" evidence="1">
    <location>
        <begin position="165"/>
        <end position="184"/>
    </location>
</feature>